<dbReference type="GO" id="GO:0070402">
    <property type="term" value="F:NADPH binding"/>
    <property type="evidence" value="ECO:0007669"/>
    <property type="project" value="TreeGrafter"/>
</dbReference>
<accession>A0A399JBA5</accession>
<protein>
    <submittedName>
        <fullName evidence="4">Quinone oxidoreductase</fullName>
    </submittedName>
</protein>
<dbReference type="SUPFAM" id="SSF50129">
    <property type="entry name" value="GroES-like"/>
    <property type="match status" value="1"/>
</dbReference>
<feature type="domain" description="Enoyl reductase (ER)" evidence="3">
    <location>
        <begin position="14"/>
        <end position="322"/>
    </location>
</feature>
<evidence type="ECO:0000259" key="3">
    <source>
        <dbReference type="SMART" id="SM00829"/>
    </source>
</evidence>
<dbReference type="InterPro" id="IPR013149">
    <property type="entry name" value="ADH-like_C"/>
</dbReference>
<gene>
    <name evidence="4" type="ORF">DWB68_12340</name>
</gene>
<comment type="caution">
    <text evidence="4">The sequence shown here is derived from an EMBL/GenBank/DDBJ whole genome shotgun (WGS) entry which is preliminary data.</text>
</comment>
<evidence type="ECO:0000313" key="4">
    <source>
        <dbReference type="EMBL" id="RII41509.1"/>
    </source>
</evidence>
<reference evidence="4 5" key="1">
    <citation type="submission" date="2018-07" db="EMBL/GenBank/DDBJ databases">
        <title>Arthrobacter sp. nov., isolated from raw cow's milk with high bacterial count.</title>
        <authorList>
            <person name="Hahne J."/>
            <person name="Isele D."/>
            <person name="Lipski A."/>
        </authorList>
    </citation>
    <scope>NUCLEOTIDE SEQUENCE [LARGE SCALE GENOMIC DNA]</scope>
    <source>
        <strain evidence="4 5">JZ R-35</strain>
    </source>
</reference>
<keyword evidence="1" id="KW-0521">NADP</keyword>
<dbReference type="InterPro" id="IPR036291">
    <property type="entry name" value="NAD(P)-bd_dom_sf"/>
</dbReference>
<name>A0A399JBA5_9MICC</name>
<dbReference type="InterPro" id="IPR002364">
    <property type="entry name" value="Quin_OxRdtase/zeta-crystal_CS"/>
</dbReference>
<dbReference type="EMBL" id="QQXK01000026">
    <property type="protein sequence ID" value="RII41509.1"/>
    <property type="molecule type" value="Genomic_DNA"/>
</dbReference>
<dbReference type="Pfam" id="PF08240">
    <property type="entry name" value="ADH_N"/>
    <property type="match status" value="1"/>
</dbReference>
<dbReference type="InterPro" id="IPR011032">
    <property type="entry name" value="GroES-like_sf"/>
</dbReference>
<dbReference type="Proteomes" id="UP000265419">
    <property type="component" value="Unassembled WGS sequence"/>
</dbReference>
<keyword evidence="5" id="KW-1185">Reference proteome</keyword>
<dbReference type="Gene3D" id="3.40.50.720">
    <property type="entry name" value="NAD(P)-binding Rossmann-like Domain"/>
    <property type="match status" value="1"/>
</dbReference>
<dbReference type="CDD" id="cd05286">
    <property type="entry name" value="QOR2"/>
    <property type="match status" value="1"/>
</dbReference>
<evidence type="ECO:0000256" key="1">
    <source>
        <dbReference type="ARBA" id="ARBA00022857"/>
    </source>
</evidence>
<dbReference type="PROSITE" id="PS01162">
    <property type="entry name" value="QOR_ZETA_CRYSTAL"/>
    <property type="match status" value="1"/>
</dbReference>
<organism evidence="4 5">
    <name type="scientific">Galactobacter valiniphilus</name>
    <dbReference type="NCBI Taxonomy" id="2676122"/>
    <lineage>
        <taxon>Bacteria</taxon>
        <taxon>Bacillati</taxon>
        <taxon>Actinomycetota</taxon>
        <taxon>Actinomycetes</taxon>
        <taxon>Micrococcales</taxon>
        <taxon>Micrococcaceae</taxon>
        <taxon>Galactobacter</taxon>
    </lineage>
</organism>
<proteinExistence type="predicted"/>
<dbReference type="PANTHER" id="PTHR48106">
    <property type="entry name" value="QUINONE OXIDOREDUCTASE PIG3-RELATED"/>
    <property type="match status" value="1"/>
</dbReference>
<sequence>MPEYQDRIRIDRYGSPEELRLVQDPVPQPGPGELLVKVAAVGVNFIETYQRSGVYRVPLPFRPGSEASGTVTAIGEGVTGFAVGDLVATAEGSGTYAEYTLLDAQRAVKVPGGVDPVEAAAVPLQGFTAHYLINDSYQVKAGDTILTTAGAGGVGQLLTQMLKAKGATVITTTSTPAKAAIAAEAGADHVLRYDEVPGAVRELTDGVGVAAVYDGVGAATFESSLLSLRPRGTMVLFGGASGQVPPFDLQRLNALGSLSITRPSLSAFLSSPAERAWRAGEVFGAVASGELQLSIGERFSLRHADDAHRALEGRGTTGKVLLVP</sequence>
<dbReference type="Pfam" id="PF00107">
    <property type="entry name" value="ADH_zinc_N"/>
    <property type="match status" value="1"/>
</dbReference>
<dbReference type="SUPFAM" id="SSF51735">
    <property type="entry name" value="NAD(P)-binding Rossmann-fold domains"/>
    <property type="match status" value="1"/>
</dbReference>
<evidence type="ECO:0000313" key="5">
    <source>
        <dbReference type="Proteomes" id="UP000265419"/>
    </source>
</evidence>
<dbReference type="SMART" id="SM00829">
    <property type="entry name" value="PKS_ER"/>
    <property type="match status" value="1"/>
</dbReference>
<dbReference type="GO" id="GO:0005829">
    <property type="term" value="C:cytosol"/>
    <property type="evidence" value="ECO:0007669"/>
    <property type="project" value="TreeGrafter"/>
</dbReference>
<dbReference type="PANTHER" id="PTHR48106:SF13">
    <property type="entry name" value="QUINONE OXIDOREDUCTASE-RELATED"/>
    <property type="match status" value="1"/>
</dbReference>
<dbReference type="InterPro" id="IPR020843">
    <property type="entry name" value="ER"/>
</dbReference>
<dbReference type="GO" id="GO:0003960">
    <property type="term" value="F:quinone reductase (NADPH) activity"/>
    <property type="evidence" value="ECO:0007669"/>
    <property type="project" value="InterPro"/>
</dbReference>
<dbReference type="FunFam" id="3.40.50.720:FF:000053">
    <property type="entry name" value="Quinone oxidoreductase 1"/>
    <property type="match status" value="1"/>
</dbReference>
<dbReference type="InterPro" id="IPR047618">
    <property type="entry name" value="QOR-like"/>
</dbReference>
<dbReference type="GO" id="GO:0035925">
    <property type="term" value="F:mRNA 3'-UTR AU-rich region binding"/>
    <property type="evidence" value="ECO:0007669"/>
    <property type="project" value="TreeGrafter"/>
</dbReference>
<evidence type="ECO:0000256" key="2">
    <source>
        <dbReference type="ARBA" id="ARBA00023002"/>
    </source>
</evidence>
<keyword evidence="2" id="KW-0560">Oxidoreductase</keyword>
<dbReference type="Gene3D" id="3.90.180.10">
    <property type="entry name" value="Medium-chain alcohol dehydrogenases, catalytic domain"/>
    <property type="match status" value="1"/>
</dbReference>
<dbReference type="AlphaFoldDB" id="A0A399JBA5"/>
<dbReference type="InterPro" id="IPR013154">
    <property type="entry name" value="ADH-like_N"/>
</dbReference>
<dbReference type="RefSeq" id="WP_119425425.1">
    <property type="nucleotide sequence ID" value="NZ_QQXK01000026.1"/>
</dbReference>
<dbReference type="GO" id="GO:0008270">
    <property type="term" value="F:zinc ion binding"/>
    <property type="evidence" value="ECO:0007669"/>
    <property type="project" value="InterPro"/>
</dbReference>